<gene>
    <name evidence="1" type="ORF">AMOR_13750</name>
</gene>
<evidence type="ECO:0000313" key="1">
    <source>
        <dbReference type="EMBL" id="BDG02379.1"/>
    </source>
</evidence>
<organism evidence="1 2">
    <name type="scientific">Anaeromyxobacter oryzae</name>
    <dbReference type="NCBI Taxonomy" id="2918170"/>
    <lineage>
        <taxon>Bacteria</taxon>
        <taxon>Pseudomonadati</taxon>
        <taxon>Myxococcota</taxon>
        <taxon>Myxococcia</taxon>
        <taxon>Myxococcales</taxon>
        <taxon>Cystobacterineae</taxon>
        <taxon>Anaeromyxobacteraceae</taxon>
        <taxon>Anaeromyxobacter</taxon>
    </lineage>
</organism>
<protein>
    <submittedName>
        <fullName evidence="1">Uncharacterized protein</fullName>
    </submittedName>
</protein>
<keyword evidence="2" id="KW-1185">Reference proteome</keyword>
<accession>A0ABN6MMV5</accession>
<dbReference type="Proteomes" id="UP001162891">
    <property type="component" value="Chromosome"/>
</dbReference>
<proteinExistence type="predicted"/>
<evidence type="ECO:0000313" key="2">
    <source>
        <dbReference type="Proteomes" id="UP001162891"/>
    </source>
</evidence>
<name>A0ABN6MMV5_9BACT</name>
<reference evidence="2" key="1">
    <citation type="journal article" date="2022" name="Int. J. Syst. Evol. Microbiol.">
        <title>Anaeromyxobacter oryzae sp. nov., Anaeromyxobacter diazotrophicus sp. nov. and Anaeromyxobacter paludicola sp. nov., isolated from paddy soils.</title>
        <authorList>
            <person name="Itoh H."/>
            <person name="Xu Z."/>
            <person name="Mise K."/>
            <person name="Masuda Y."/>
            <person name="Ushijima N."/>
            <person name="Hayakawa C."/>
            <person name="Shiratori Y."/>
            <person name="Senoo K."/>
        </authorList>
    </citation>
    <scope>NUCLEOTIDE SEQUENCE [LARGE SCALE GENOMIC DNA]</scope>
    <source>
        <strain evidence="2">Red232</strain>
    </source>
</reference>
<dbReference type="EMBL" id="AP025591">
    <property type="protein sequence ID" value="BDG02379.1"/>
    <property type="molecule type" value="Genomic_DNA"/>
</dbReference>
<sequence length="144" mass="14987">MHGAYDYRLTEPDGWLAVSARMVTYAVLGSSVTGEGVTRPCDLFWASAGPAIGLQVPANYPISLVGDAGVALAHVSRKGCSDPGRNTTTTAGVPQLGFGLLMGMSPHAAWKLGGRYVRLPLDDVGVGSEPRWASAGELSLVLAF</sequence>